<feature type="domain" description="Integrase catalytic" evidence="3">
    <location>
        <begin position="1"/>
        <end position="108"/>
    </location>
</feature>
<reference evidence="5" key="1">
    <citation type="submission" date="2017-03" db="EMBL/GenBank/DDBJ databases">
        <authorList>
            <person name="Sharma R."/>
            <person name="Thines M."/>
        </authorList>
    </citation>
    <scope>NUCLEOTIDE SEQUENCE [LARGE SCALE GENOMIC DNA]</scope>
</reference>
<dbReference type="PANTHER" id="PTHR37984">
    <property type="entry name" value="PROTEIN CBG26694"/>
    <property type="match status" value="1"/>
</dbReference>
<dbReference type="InterPro" id="IPR036397">
    <property type="entry name" value="RNaseH_sf"/>
</dbReference>
<keyword evidence="5" id="KW-1185">Reference proteome</keyword>
<proteinExistence type="predicted"/>
<evidence type="ECO:0000256" key="2">
    <source>
        <dbReference type="SAM" id="MobiDB-lite"/>
    </source>
</evidence>
<dbReference type="PANTHER" id="PTHR37984:SF5">
    <property type="entry name" value="PROTEIN NYNRIN-LIKE"/>
    <property type="match status" value="1"/>
</dbReference>
<dbReference type="SUPFAM" id="SSF53098">
    <property type="entry name" value="Ribonuclease H-like"/>
    <property type="match status" value="1"/>
</dbReference>
<evidence type="ECO:0000313" key="4">
    <source>
        <dbReference type="EMBL" id="SLM38757.1"/>
    </source>
</evidence>
<protein>
    <submittedName>
        <fullName evidence="4">Reverse partial</fullName>
    </submittedName>
</protein>
<organism evidence="4 5">
    <name type="scientific">Lasallia pustulata</name>
    <dbReference type="NCBI Taxonomy" id="136370"/>
    <lineage>
        <taxon>Eukaryota</taxon>
        <taxon>Fungi</taxon>
        <taxon>Dikarya</taxon>
        <taxon>Ascomycota</taxon>
        <taxon>Pezizomycotina</taxon>
        <taxon>Lecanoromycetes</taxon>
        <taxon>OSLEUM clade</taxon>
        <taxon>Umbilicariomycetidae</taxon>
        <taxon>Umbilicariales</taxon>
        <taxon>Umbilicariaceae</taxon>
        <taxon>Lasallia</taxon>
    </lineage>
</organism>
<dbReference type="GO" id="GO:0003723">
    <property type="term" value="F:RNA binding"/>
    <property type="evidence" value="ECO:0007669"/>
    <property type="project" value="UniProtKB-KW"/>
</dbReference>
<evidence type="ECO:0000259" key="3">
    <source>
        <dbReference type="PROSITE" id="PS50994"/>
    </source>
</evidence>
<sequence>MDFVVALPEEKYHGDIVDALLNITDKYTKRLLLIPGKTTYTAKDWAKALLNGLQAADWGLPRQILLDRDPKFLSELWTGLFTHLGVKLLLSTAWHPQTDGASEQTNQTAIIPIQSTLNNSGNASTGKTPTELIKHKKINLEEGDLVYLRLHRGYNLPGLKNPKLSNQRVGLFKILKKIAKGNTEAVDRLQTQLAALDLELEAEPQQSSDTKERSLATAASTANTMSKLDTAQSHKPQAHIQEQEKSIPTTIELPQTKRWGDNEAEEMASASENRDKGEQDRDVTMSDYGDGTPSKNPNLAKGLFLSKNQTRLIYQKHNAREGR</sequence>
<dbReference type="InterPro" id="IPR012337">
    <property type="entry name" value="RNaseH-like_sf"/>
</dbReference>
<feature type="compositionally biased region" description="Basic and acidic residues" evidence="2">
    <location>
        <begin position="272"/>
        <end position="284"/>
    </location>
</feature>
<dbReference type="EMBL" id="FWEW01002788">
    <property type="protein sequence ID" value="SLM38757.1"/>
    <property type="molecule type" value="Genomic_DNA"/>
</dbReference>
<dbReference type="PROSITE" id="PS50994">
    <property type="entry name" value="INTEGRASE"/>
    <property type="match status" value="1"/>
</dbReference>
<feature type="region of interest" description="Disordered" evidence="2">
    <location>
        <begin position="201"/>
        <end position="323"/>
    </location>
</feature>
<evidence type="ECO:0000256" key="1">
    <source>
        <dbReference type="ARBA" id="ARBA00022884"/>
    </source>
</evidence>
<dbReference type="InterPro" id="IPR001584">
    <property type="entry name" value="Integrase_cat-core"/>
</dbReference>
<accession>A0A1W5D6L0</accession>
<dbReference type="AlphaFoldDB" id="A0A1W5D6L0"/>
<evidence type="ECO:0000313" key="5">
    <source>
        <dbReference type="Proteomes" id="UP000192927"/>
    </source>
</evidence>
<keyword evidence="1" id="KW-0694">RNA-binding</keyword>
<dbReference type="GO" id="GO:0005634">
    <property type="term" value="C:nucleus"/>
    <property type="evidence" value="ECO:0007669"/>
    <property type="project" value="UniProtKB-ARBA"/>
</dbReference>
<dbReference type="Proteomes" id="UP000192927">
    <property type="component" value="Unassembled WGS sequence"/>
</dbReference>
<dbReference type="InterPro" id="IPR050951">
    <property type="entry name" value="Retrovirus_Pol_polyprotein"/>
</dbReference>
<name>A0A1W5D6L0_9LECA</name>
<feature type="compositionally biased region" description="Polar residues" evidence="2">
    <location>
        <begin position="217"/>
        <end position="235"/>
    </location>
</feature>
<dbReference type="Gene3D" id="3.30.420.10">
    <property type="entry name" value="Ribonuclease H-like superfamily/Ribonuclease H"/>
    <property type="match status" value="1"/>
</dbReference>
<dbReference type="GO" id="GO:0015074">
    <property type="term" value="P:DNA integration"/>
    <property type="evidence" value="ECO:0007669"/>
    <property type="project" value="InterPro"/>
</dbReference>